<dbReference type="GO" id="GO:0003677">
    <property type="term" value="F:DNA binding"/>
    <property type="evidence" value="ECO:0007669"/>
    <property type="project" value="UniProtKB-UniRule"/>
</dbReference>
<feature type="short sequence motif" description="Interaction with polymerase core subunit RpoC" evidence="6">
    <location>
        <begin position="487"/>
        <end position="490"/>
    </location>
</feature>
<keyword evidence="1 6" id="KW-0963">Cytoplasm</keyword>
<dbReference type="SUPFAM" id="SSF88659">
    <property type="entry name" value="Sigma3 and sigma4 domains of RNA polymerase sigma factors"/>
    <property type="match status" value="2"/>
</dbReference>
<dbReference type="RefSeq" id="WP_006682530.1">
    <property type="nucleotide sequence ID" value="NZ_CAFB01000039.1"/>
</dbReference>
<dbReference type="InterPro" id="IPR007127">
    <property type="entry name" value="RNA_pol_sigma_70_r1_1"/>
</dbReference>
<keyword evidence="2 6" id="KW-0805">Transcription regulation</keyword>
<dbReference type="InterPro" id="IPR012760">
    <property type="entry name" value="RNA_pol_sigma_RpoD_C"/>
</dbReference>
<dbReference type="NCBIfam" id="NF004208">
    <property type="entry name" value="PRK05658.1"/>
    <property type="match status" value="1"/>
</dbReference>
<evidence type="ECO:0000313" key="10">
    <source>
        <dbReference type="Proteomes" id="UP000054051"/>
    </source>
</evidence>
<comment type="caution">
    <text evidence="9">The sequence shown here is derived from an EMBL/GenBank/DDBJ whole genome shotgun (WGS) entry which is preliminary data.</text>
</comment>
<feature type="compositionally biased region" description="Basic and acidic residues" evidence="7">
    <location>
        <begin position="41"/>
        <end position="52"/>
    </location>
</feature>
<comment type="subcellular location">
    <subcellularLocation>
        <location evidence="6">Cytoplasm</location>
    </subcellularLocation>
</comment>
<feature type="domain" description="RNA polymerase sigma-70" evidence="8">
    <location>
        <begin position="487"/>
        <end position="500"/>
    </location>
</feature>
<dbReference type="InterPro" id="IPR000943">
    <property type="entry name" value="RNA_pol_sigma70"/>
</dbReference>
<dbReference type="FunFam" id="1.10.601.10:FF:000001">
    <property type="entry name" value="RNA polymerase sigma factor SigA"/>
    <property type="match status" value="1"/>
</dbReference>
<dbReference type="Proteomes" id="UP000054051">
    <property type="component" value="Unassembled WGS sequence"/>
</dbReference>
<dbReference type="GO" id="GO:0005737">
    <property type="term" value="C:cytoplasm"/>
    <property type="evidence" value="ECO:0007669"/>
    <property type="project" value="UniProtKB-SubCell"/>
</dbReference>
<keyword evidence="10" id="KW-1185">Reference proteome</keyword>
<dbReference type="Pfam" id="PF04546">
    <property type="entry name" value="Sigma70_ner"/>
    <property type="match status" value="1"/>
</dbReference>
<dbReference type="FunFam" id="1.10.10.10:FF:000002">
    <property type="entry name" value="RNA polymerase sigma factor SigA"/>
    <property type="match status" value="1"/>
</dbReference>
<reference evidence="9 10" key="1">
    <citation type="submission" date="2011-08" db="EMBL/GenBank/DDBJ databases">
        <title>The genome of the obligate endobacterium of an arbuscular mycorrhizal fungus reveals an interphylum network of nutritional interactions.</title>
        <authorList>
            <person name="Ghignone S."/>
            <person name="Salvioli A."/>
            <person name="Anca I."/>
            <person name="Lumini E."/>
            <person name="Ortu G."/>
            <person name="Petiti L."/>
            <person name="Cruveiller S."/>
            <person name="Bianciotto V."/>
            <person name="Piffanelli P."/>
            <person name="Lanfranco L."/>
            <person name="Bonfante P."/>
        </authorList>
    </citation>
    <scope>NUCLEOTIDE SEQUENCE [LARGE SCALE GENOMIC DNA]</scope>
    <source>
        <strain evidence="9 10">BEG34</strain>
    </source>
</reference>
<dbReference type="Gene3D" id="1.10.10.10">
    <property type="entry name" value="Winged helix-like DNA-binding domain superfamily/Winged helix DNA-binding domain"/>
    <property type="match status" value="2"/>
</dbReference>
<accession>G2J956</accession>
<dbReference type="InterPro" id="IPR009042">
    <property type="entry name" value="RNA_pol_sigma70_r1_2"/>
</dbReference>
<dbReference type="PANTHER" id="PTHR30603">
    <property type="entry name" value="RNA POLYMERASE SIGMA FACTOR RPO"/>
    <property type="match status" value="1"/>
</dbReference>
<dbReference type="GO" id="GO:0016987">
    <property type="term" value="F:sigma factor activity"/>
    <property type="evidence" value="ECO:0007669"/>
    <property type="project" value="UniProtKB-UniRule"/>
</dbReference>
<dbReference type="InterPro" id="IPR013325">
    <property type="entry name" value="RNA_pol_sigma_r2"/>
</dbReference>
<dbReference type="Pfam" id="PF04542">
    <property type="entry name" value="Sigma70_r2"/>
    <property type="match status" value="1"/>
</dbReference>
<evidence type="ECO:0000256" key="4">
    <source>
        <dbReference type="ARBA" id="ARBA00023125"/>
    </source>
</evidence>
<dbReference type="NCBIfam" id="TIGR02937">
    <property type="entry name" value="sigma70-ECF"/>
    <property type="match status" value="1"/>
</dbReference>
<dbReference type="NCBIfam" id="TIGR02393">
    <property type="entry name" value="RpoD_Cterm"/>
    <property type="match status" value="1"/>
</dbReference>
<feature type="region of interest" description="Sigma-70 factor domain-4" evidence="6">
    <location>
        <begin position="631"/>
        <end position="684"/>
    </location>
</feature>
<dbReference type="GO" id="GO:0006352">
    <property type="term" value="P:DNA-templated transcription initiation"/>
    <property type="evidence" value="ECO:0007669"/>
    <property type="project" value="UniProtKB-UniRule"/>
</dbReference>
<dbReference type="SUPFAM" id="SSF88946">
    <property type="entry name" value="Sigma2 domain of RNA polymerase sigma factors"/>
    <property type="match status" value="1"/>
</dbReference>
<dbReference type="Gene3D" id="1.10.601.10">
    <property type="entry name" value="RNA Polymerase Primary Sigma Factor"/>
    <property type="match status" value="1"/>
</dbReference>
<dbReference type="InterPro" id="IPR042189">
    <property type="entry name" value="RNA_pol_sigma_70_r1_1_sf"/>
</dbReference>
<dbReference type="eggNOG" id="COG0568">
    <property type="taxonomic scope" value="Bacteria"/>
</dbReference>
<dbReference type="InterPro" id="IPR028630">
    <property type="entry name" value="Sigma70_RpoD"/>
</dbReference>
<dbReference type="InterPro" id="IPR014284">
    <property type="entry name" value="RNA_pol_sigma-70_dom"/>
</dbReference>
<keyword evidence="3 6" id="KW-0731">Sigma factor</keyword>
<evidence type="ECO:0000256" key="6">
    <source>
        <dbReference type="HAMAP-Rule" id="MF_00963"/>
    </source>
</evidence>
<dbReference type="CDD" id="cd06171">
    <property type="entry name" value="Sigma70_r4"/>
    <property type="match status" value="1"/>
</dbReference>
<evidence type="ECO:0000256" key="2">
    <source>
        <dbReference type="ARBA" id="ARBA00023015"/>
    </source>
</evidence>
<dbReference type="Gene3D" id="1.10.220.120">
    <property type="entry name" value="Sigma-70 factor, region 1.1"/>
    <property type="match status" value="1"/>
</dbReference>
<comment type="subunit">
    <text evidence="6">Interacts transiently with the RNA polymerase catalytic core.</text>
</comment>
<keyword evidence="5 6" id="KW-0804">Transcription</keyword>
<feature type="region of interest" description="Sigma-70 factor domain-2" evidence="6">
    <location>
        <begin position="463"/>
        <end position="533"/>
    </location>
</feature>
<evidence type="ECO:0000256" key="5">
    <source>
        <dbReference type="ARBA" id="ARBA00023163"/>
    </source>
</evidence>
<evidence type="ECO:0000256" key="3">
    <source>
        <dbReference type="ARBA" id="ARBA00023082"/>
    </source>
</evidence>
<dbReference type="PROSITE" id="PS00715">
    <property type="entry name" value="SIGMA70_1"/>
    <property type="match status" value="1"/>
</dbReference>
<keyword evidence="4 6" id="KW-0238">DNA-binding</keyword>
<feature type="region of interest" description="Disordered" evidence="7">
    <location>
        <begin position="676"/>
        <end position="698"/>
    </location>
</feature>
<dbReference type="PANTHER" id="PTHR30603:SF60">
    <property type="entry name" value="RNA POLYMERASE SIGMA FACTOR RPOD"/>
    <property type="match status" value="1"/>
</dbReference>
<dbReference type="Pfam" id="PF04545">
    <property type="entry name" value="Sigma70_r4"/>
    <property type="match status" value="1"/>
</dbReference>
<sequence length="698" mass="79132">MAKTADGKLAQRSAAGKTRVARHTVLKTAKSAAAAGHPVKAAKDSKKGADIKRRARSNIPAKTEKLKARERRAREKALLKEAFALHAANNAAGLEERRAKLRALIKLGKERSFLTHAEINDHLPEDIVETEAIDTIIGTFSDMGIAVVDQAPDAEALLLNDNAPAATSDDEVEEAEVALTHVDSEFGRTTDPVRMYMREMGSIELLNRESEIEIAKRIEDGLKHMIQAISACPTTIAQILELAAHVKQDQLRIEELVDGLIDLEEDADGFSADFSEDENEDDEEAAERANAAQLAELKRVSLDRFTRVGRWFDKMRRAYEKEGYQSKAYLKAQKTIQNELELIRFTARTIERLCDTLRAQVEEVRVIERRTLHTVVDKCRMPRDEFIASFPDNETNLDWAPSLIHARRPYSVALERYLPEIHEHQQKLIELQARIVLPLKDLKEISRQMNAGELKARRAKREMIEANLRLVISIAKKYTNRGLQFLDLIQEGNVGLMKAVDKFEYRRGYKFSTYATWWIRQAITRAIADQARTIRIPVHMIETINKMNRISRQILQETGAEPDSSTLAARMEMPEDKIRKILKIAKEPISMETPIGDDEDSHLGDFIEDTHTVAPADAALQAGLQDAVKELLETLTPREAKVLRMRFGIEMSTDYTLEEVGKQFDVTRERIRQIEAKAMRKSRHPSRSDKLKPFLEGG</sequence>
<dbReference type="InterPro" id="IPR007630">
    <property type="entry name" value="RNA_pol_sigma70_r4"/>
</dbReference>
<dbReference type="EMBL" id="CAFB01000039">
    <property type="protein sequence ID" value="CCD29303.1"/>
    <property type="molecule type" value="Genomic_DNA"/>
</dbReference>
<feature type="region of interest" description="Disordered" evidence="7">
    <location>
        <begin position="1"/>
        <end position="56"/>
    </location>
</feature>
<feature type="DNA-binding region" description="H-T-H motif" evidence="6">
    <location>
        <begin position="657"/>
        <end position="676"/>
    </location>
</feature>
<evidence type="ECO:0000256" key="7">
    <source>
        <dbReference type="SAM" id="MobiDB-lite"/>
    </source>
</evidence>
<dbReference type="Pfam" id="PF03979">
    <property type="entry name" value="Sigma70_r1_1"/>
    <property type="match status" value="1"/>
</dbReference>
<dbReference type="STRING" id="1070319.CAGGBEG34_220053"/>
<evidence type="ECO:0000256" key="1">
    <source>
        <dbReference type="ARBA" id="ARBA00022490"/>
    </source>
</evidence>
<dbReference type="OrthoDB" id="9809557at2"/>
<dbReference type="HAMAP" id="MF_00963">
    <property type="entry name" value="Sigma70_RpoD_SigA"/>
    <property type="match status" value="1"/>
</dbReference>
<dbReference type="InterPro" id="IPR050239">
    <property type="entry name" value="Sigma-70_RNA_pol_init_factors"/>
</dbReference>
<comment type="function">
    <text evidence="6">Sigma factors are initiation factors that promote the attachment of RNA polymerase to specific initiation sites and are then released. This sigma factor is the primary sigma factor during exponential growth.</text>
</comment>
<feature type="compositionally biased region" description="Basic and acidic residues" evidence="7">
    <location>
        <begin position="686"/>
        <end position="698"/>
    </location>
</feature>
<evidence type="ECO:0000259" key="8">
    <source>
        <dbReference type="PROSITE" id="PS00715"/>
    </source>
</evidence>
<dbReference type="AlphaFoldDB" id="G2J956"/>
<comment type="similarity">
    <text evidence="6">Belongs to the sigma-70 factor family. RpoD/SigA subfamily.</text>
</comment>
<dbReference type="InterPro" id="IPR013324">
    <property type="entry name" value="RNA_pol_sigma_r3/r4-like"/>
</dbReference>
<dbReference type="InterPro" id="IPR007631">
    <property type="entry name" value="RNA_pol_sigma_70_non-ess"/>
</dbReference>
<feature type="region of interest" description="Sigma-70 factor domain-3" evidence="6">
    <location>
        <begin position="542"/>
        <end position="618"/>
    </location>
</feature>
<dbReference type="InterPro" id="IPR036388">
    <property type="entry name" value="WH-like_DNA-bd_sf"/>
</dbReference>
<dbReference type="Pfam" id="PF04539">
    <property type="entry name" value="Sigma70_r3"/>
    <property type="match status" value="1"/>
</dbReference>
<name>G2J956_9BURK</name>
<protein>
    <recommendedName>
        <fullName evidence="6">RNA polymerase sigma factor RpoD</fullName>
    </recommendedName>
    <alternativeName>
        <fullName evidence="6">Sigma-70</fullName>
    </alternativeName>
</protein>
<dbReference type="PRINTS" id="PR00046">
    <property type="entry name" value="SIGMA70FCT"/>
</dbReference>
<dbReference type="InterPro" id="IPR007627">
    <property type="entry name" value="RNA_pol_sigma70_r2"/>
</dbReference>
<dbReference type="InterPro" id="IPR007624">
    <property type="entry name" value="RNA_pol_sigma70_r3"/>
</dbReference>
<dbReference type="Pfam" id="PF00140">
    <property type="entry name" value="Sigma70_r1_2"/>
    <property type="match status" value="1"/>
</dbReference>
<proteinExistence type="inferred from homology"/>
<gene>
    <name evidence="6 9" type="primary">rpoD</name>
    <name evidence="9" type="ORF">CAGGBEG34_220053</name>
</gene>
<feature type="compositionally biased region" description="Low complexity" evidence="7">
    <location>
        <begin position="29"/>
        <end position="39"/>
    </location>
</feature>
<organism evidence="9 10">
    <name type="scientific">Candidatus Glomeribacter gigasporarum BEG34</name>
    <dbReference type="NCBI Taxonomy" id="1070319"/>
    <lineage>
        <taxon>Bacteria</taxon>
        <taxon>Pseudomonadati</taxon>
        <taxon>Pseudomonadota</taxon>
        <taxon>Betaproteobacteria</taxon>
        <taxon>Burkholderiales</taxon>
        <taxon>Burkholderiaceae</taxon>
        <taxon>Candidatus Glomeribacter</taxon>
    </lineage>
</organism>
<evidence type="ECO:0000313" key="9">
    <source>
        <dbReference type="EMBL" id="CCD29303.1"/>
    </source>
</evidence>